<dbReference type="RefSeq" id="WP_166304930.1">
    <property type="nucleotide sequence ID" value="NZ_CAWPIB010000007.1"/>
</dbReference>
<keyword evidence="2" id="KW-1185">Reference proteome</keyword>
<name>A0A7X5QDE8_9GAMM</name>
<dbReference type="Proteomes" id="UP000591844">
    <property type="component" value="Unassembled WGS sequence"/>
</dbReference>
<gene>
    <name evidence="1" type="ORF">C5469_08580</name>
</gene>
<evidence type="ECO:0000313" key="1">
    <source>
        <dbReference type="EMBL" id="NHB92202.1"/>
    </source>
</evidence>
<protein>
    <submittedName>
        <fullName evidence="1">Uncharacterized protein</fullName>
    </submittedName>
</protein>
<evidence type="ECO:0000313" key="2">
    <source>
        <dbReference type="Proteomes" id="UP000591844"/>
    </source>
</evidence>
<dbReference type="AlphaFoldDB" id="A0A7X5QDE8"/>
<organism evidence="1 2">
    <name type="scientific">Photorhabdus cinerea</name>
    <dbReference type="NCBI Taxonomy" id="471575"/>
    <lineage>
        <taxon>Bacteria</taxon>
        <taxon>Pseudomonadati</taxon>
        <taxon>Pseudomonadota</taxon>
        <taxon>Gammaproteobacteria</taxon>
        <taxon>Enterobacterales</taxon>
        <taxon>Morganellaceae</taxon>
        <taxon>Photorhabdus</taxon>
    </lineage>
</organism>
<proteinExistence type="predicted"/>
<sequence length="469" mass="53131">MESNLLFLKEREVLSESGLPDFLARKWREEYFEQEDSEVIYLDNEQIRALLPVWKKTIDREASELVKKARGTLSGLPEGCMYRNINIPDWHKAALIVEIFRNSAISKNAGVLATEELQKKLASIIHIGEIVFVLGWGQPKRSCGGLKTLGAYADFSELYAIARLQILSKALSLVTGNKILIKVLTGGSRFWQALFTRPELTREYDRQRNSIAECFAAEQSRVMFLPWTEENFYQNEDIEKLVTEQASSVDENVVSGKISTILLNIDWDTIIDSDSLISPHNIKLPEVLKQFLITNGNNVKSTLIYAGIVSLLNPRTQNYWLAKIGNEEVFEALISFMYKVAYESARKYIAIHTLNPDSEKILETKELNNAIRLTVHVKRDRPDIPAIFTLGEQGGNKLSQHVIACVNNESKVHFMTHVEAMSLVNRPLAMKAASSDVPFSWLSNAQQPLLYFSNGCADPIEMLKRISFN</sequence>
<dbReference type="EMBL" id="PUJW01000007">
    <property type="protein sequence ID" value="NHB92202.1"/>
    <property type="molecule type" value="Genomic_DNA"/>
</dbReference>
<comment type="caution">
    <text evidence="1">The sequence shown here is derived from an EMBL/GenBank/DDBJ whole genome shotgun (WGS) entry which is preliminary data.</text>
</comment>
<accession>A0A7X5QDE8</accession>
<reference evidence="1 2" key="1">
    <citation type="submission" date="2018-02" db="EMBL/GenBank/DDBJ databases">
        <authorList>
            <person name="Machado R.A."/>
        </authorList>
    </citation>
    <scope>NUCLEOTIDE SEQUENCE [LARGE SCALE GENOMIC DNA]</scope>
    <source>
        <strain evidence="1 2">DSM 19724</strain>
    </source>
</reference>